<keyword evidence="5" id="KW-0648">Protein biosynthesis</keyword>
<evidence type="ECO:0000256" key="1">
    <source>
        <dbReference type="ARBA" id="ARBA00005870"/>
    </source>
</evidence>
<dbReference type="Proteomes" id="UP000063234">
    <property type="component" value="Chromosome"/>
</dbReference>
<dbReference type="GO" id="GO:0003746">
    <property type="term" value="F:translation elongation factor activity"/>
    <property type="evidence" value="ECO:0007669"/>
    <property type="project" value="UniProtKB-UniRule"/>
</dbReference>
<sequence length="691" mass="76263">MGQKTGAIRNVGLFADGGTGKTTLAEAMLYNAGVISRMGSVADGNTVMDYDEEEKERGCSLNLSVAQFTWKNYRINLIDTPGYANFISDTYGALRVVDGAVVLVSAVDGVKVQTEKLWNLMNQYQLPRIIFVNEMDKPNANFETTLEDIKESLGIKPTPIQVPIIRNGELVGIYNLLARKAFYFEGNDVVEGETPEELKDTIESMRETLIENIAATKDELIEKYLEGEELTREELIPAFKEAIIKGVLYPVMLGSAIQNKGVRLLMDKIVELLPSPEERPPVKGIHPETQEEIERKPSVDEPFSALVFKTISDPYAGKISLIRVFSGKASPDTVVLNPNKEVKEKLSKPAYMIGKEQKPAPEIVAGDIVAIPKLKETTTGDTLCDPSNPIKFPEIEFPKPILSYAVKAKSRADEDKISTALQRALEEDMSLEVRRDPQTKELLISGLGQLHIETVVSKMKKRYGVDVELQKPKVPYKETIKGKAEVQGKYVKQSGGRGQYGVVWLRIEPLPRGAGFEFKDEIVGGVVPRQYIPSVEKGVRKAMEEGVLAGYPVVDVKVTLYDGKHHPVDSSDLAFQIAASMAFKEGVSKAKPVLLEPIMEMEVIVPDECVGDVIGDLNARRGKILGVEAKGKNQIIKALVPLAEVLTYAPELRSLTGGRGTYSMEFSHYEEVPAQLAKEIIEKAKEAQAEQ</sequence>
<evidence type="ECO:0000256" key="4">
    <source>
        <dbReference type="ARBA" id="ARBA00022768"/>
    </source>
</evidence>
<reference evidence="11" key="1">
    <citation type="journal article" date="2018" name="Science">
        <title>A primordial and reversible TCA cycle in a facultatively chemolithoautotrophic thermophile.</title>
        <authorList>
            <person name="Nunoura T."/>
            <person name="Chikaraishi Y."/>
            <person name="Izaki R."/>
            <person name="Suwa T."/>
            <person name="Sato T."/>
            <person name="Harada T."/>
            <person name="Mori K."/>
            <person name="Kato Y."/>
            <person name="Miyazaki M."/>
            <person name="Shimamura S."/>
            <person name="Yanagawa K."/>
            <person name="Shuto A."/>
            <person name="Ohkouchi N."/>
            <person name="Fujita N."/>
            <person name="Takaki Y."/>
            <person name="Atomi H."/>
            <person name="Takai K."/>
        </authorList>
    </citation>
    <scope>NUCLEOTIDE SEQUENCE [LARGE SCALE GENOMIC DNA]</scope>
    <source>
        <strain evidence="11">DSM 17441 / JCM 13301 / NBRC 103674 / ABI70S6</strain>
    </source>
</reference>
<dbReference type="InterPro" id="IPR047872">
    <property type="entry name" value="EFG_IV"/>
</dbReference>
<dbReference type="Pfam" id="PF03764">
    <property type="entry name" value="EFG_IV"/>
    <property type="match status" value="1"/>
</dbReference>
<dbReference type="NCBIfam" id="TIGR00484">
    <property type="entry name" value="EF-G"/>
    <property type="match status" value="1"/>
</dbReference>
<dbReference type="SUPFAM" id="SSF52540">
    <property type="entry name" value="P-loop containing nucleoside triphosphate hydrolases"/>
    <property type="match status" value="1"/>
</dbReference>
<dbReference type="NCBIfam" id="NF009379">
    <property type="entry name" value="PRK12740.1-3"/>
    <property type="match status" value="1"/>
</dbReference>
<dbReference type="KEGG" id="ttk:TST_1044"/>
<dbReference type="PANTHER" id="PTHR43261:SF6">
    <property type="entry name" value="ELONGATION FACTOR G-LIKE PROTEIN"/>
    <property type="match status" value="1"/>
</dbReference>
<dbReference type="InterPro" id="IPR009022">
    <property type="entry name" value="EFG_III"/>
</dbReference>
<dbReference type="Gene3D" id="3.40.50.300">
    <property type="entry name" value="P-loop containing nucleotide triphosphate hydrolases"/>
    <property type="match status" value="1"/>
</dbReference>
<dbReference type="OrthoDB" id="9804431at2"/>
<dbReference type="CDD" id="cd16262">
    <property type="entry name" value="EFG_III"/>
    <property type="match status" value="1"/>
</dbReference>
<dbReference type="PANTHER" id="PTHR43261">
    <property type="entry name" value="TRANSLATION ELONGATION FACTOR G-RELATED"/>
    <property type="match status" value="1"/>
</dbReference>
<feature type="domain" description="Tr-type G" evidence="9">
    <location>
        <begin position="6"/>
        <end position="277"/>
    </location>
</feature>
<evidence type="ECO:0000259" key="9">
    <source>
        <dbReference type="PROSITE" id="PS51722"/>
    </source>
</evidence>
<dbReference type="CDD" id="cd03713">
    <property type="entry name" value="EFG_mtEFG_C"/>
    <property type="match status" value="1"/>
</dbReference>
<dbReference type="SUPFAM" id="SSF54980">
    <property type="entry name" value="EF-G C-terminal domain-like"/>
    <property type="match status" value="2"/>
</dbReference>
<protein>
    <recommendedName>
        <fullName evidence="2 8">Elongation factor G</fullName>
    </recommendedName>
</protein>
<dbReference type="CDD" id="cd04170">
    <property type="entry name" value="EF-G_bact"/>
    <property type="match status" value="1"/>
</dbReference>
<keyword evidence="11" id="KW-1185">Reference proteome</keyword>
<dbReference type="Gene3D" id="2.40.30.10">
    <property type="entry name" value="Translation factors"/>
    <property type="match status" value="1"/>
</dbReference>
<dbReference type="SUPFAM" id="SSF54211">
    <property type="entry name" value="Ribosomal protein S5 domain 2-like"/>
    <property type="match status" value="1"/>
</dbReference>
<dbReference type="NCBIfam" id="NF009891">
    <property type="entry name" value="PRK13351.1-1"/>
    <property type="match status" value="1"/>
</dbReference>
<dbReference type="STRING" id="1298851.TST_1044"/>
<dbReference type="NCBIfam" id="NF009381">
    <property type="entry name" value="PRK12740.1-5"/>
    <property type="match status" value="1"/>
</dbReference>
<dbReference type="Gene3D" id="3.30.70.870">
    <property type="entry name" value="Elongation Factor G (Translational Gtpase), domain 3"/>
    <property type="match status" value="1"/>
</dbReference>
<dbReference type="RefSeq" id="WP_068549836.1">
    <property type="nucleotide sequence ID" value="NZ_AP013035.1"/>
</dbReference>
<organism evidence="10 11">
    <name type="scientific">Thermosulfidibacter takaii (strain DSM 17441 / JCM 13301 / NBRC 103674 / ABI70S6)</name>
    <dbReference type="NCBI Taxonomy" id="1298851"/>
    <lineage>
        <taxon>Bacteria</taxon>
        <taxon>Pseudomonadati</taxon>
        <taxon>Thermosulfidibacterota</taxon>
        <taxon>Thermosulfidibacteria</taxon>
        <taxon>Thermosulfidibacterales</taxon>
        <taxon>Thermosulfidibacteraceae</taxon>
    </lineage>
</organism>
<keyword evidence="3" id="KW-0547">Nucleotide-binding</keyword>
<dbReference type="FunFam" id="3.30.70.240:FF:000001">
    <property type="entry name" value="Elongation factor G"/>
    <property type="match status" value="1"/>
</dbReference>
<dbReference type="InterPro" id="IPR020568">
    <property type="entry name" value="Ribosomal_Su5_D2-typ_SF"/>
</dbReference>
<dbReference type="Pfam" id="PF00679">
    <property type="entry name" value="EFG_C"/>
    <property type="match status" value="1"/>
</dbReference>
<comment type="similarity">
    <text evidence="1">Belongs to the TRAFAC class translation factor GTPase superfamily. Classic translation factor GTPase family. EF-G/EF-2 subfamily.</text>
</comment>
<dbReference type="InterPro" id="IPR035647">
    <property type="entry name" value="EFG_III/V"/>
</dbReference>
<dbReference type="Pfam" id="PF14492">
    <property type="entry name" value="EFG_III"/>
    <property type="match status" value="1"/>
</dbReference>
<evidence type="ECO:0000256" key="2">
    <source>
        <dbReference type="ARBA" id="ARBA00017872"/>
    </source>
</evidence>
<evidence type="ECO:0000256" key="6">
    <source>
        <dbReference type="ARBA" id="ARBA00023134"/>
    </source>
</evidence>
<name>A0A0S3QU33_THET7</name>
<dbReference type="SMART" id="SM00889">
    <property type="entry name" value="EFG_IV"/>
    <property type="match status" value="1"/>
</dbReference>
<evidence type="ECO:0000313" key="10">
    <source>
        <dbReference type="EMBL" id="BAT71838.1"/>
    </source>
</evidence>
<dbReference type="InterPro" id="IPR005225">
    <property type="entry name" value="Small_GTP-bd"/>
</dbReference>
<evidence type="ECO:0000256" key="7">
    <source>
        <dbReference type="ARBA" id="ARBA00024731"/>
    </source>
</evidence>
<dbReference type="InterPro" id="IPR005517">
    <property type="entry name" value="Transl_elong_EFG/EF2_IV"/>
</dbReference>
<proteinExistence type="inferred from homology"/>
<dbReference type="CDD" id="cd04088">
    <property type="entry name" value="EFG_mtEFG_II"/>
    <property type="match status" value="1"/>
</dbReference>
<dbReference type="PATRIC" id="fig|1298851.3.peg.1100"/>
<dbReference type="InterPro" id="IPR000640">
    <property type="entry name" value="EFG_V-like"/>
</dbReference>
<dbReference type="Pfam" id="PF00009">
    <property type="entry name" value="GTP_EFTU"/>
    <property type="match status" value="1"/>
</dbReference>
<dbReference type="Gene3D" id="3.30.230.10">
    <property type="match status" value="1"/>
</dbReference>
<dbReference type="PRINTS" id="PR00315">
    <property type="entry name" value="ELONGATNFCT"/>
</dbReference>
<dbReference type="AlphaFoldDB" id="A0A0S3QU33"/>
<dbReference type="InterPro" id="IPR027417">
    <property type="entry name" value="P-loop_NTPase"/>
</dbReference>
<dbReference type="GO" id="GO:0005525">
    <property type="term" value="F:GTP binding"/>
    <property type="evidence" value="ECO:0007669"/>
    <property type="project" value="UniProtKB-UniRule"/>
</dbReference>
<evidence type="ECO:0000313" key="11">
    <source>
        <dbReference type="Proteomes" id="UP000063234"/>
    </source>
</evidence>
<dbReference type="InterPro" id="IPR014721">
    <property type="entry name" value="Ribsml_uS5_D2-typ_fold_subgr"/>
</dbReference>
<dbReference type="SUPFAM" id="SSF50447">
    <property type="entry name" value="Translation proteins"/>
    <property type="match status" value="1"/>
</dbReference>
<dbReference type="InterPro" id="IPR004540">
    <property type="entry name" value="Transl_elong_EFG/EF2"/>
</dbReference>
<accession>A0A0S3QU33</accession>
<dbReference type="EMBL" id="AP013035">
    <property type="protein sequence ID" value="BAT71838.1"/>
    <property type="molecule type" value="Genomic_DNA"/>
</dbReference>
<dbReference type="InterPro" id="IPR000795">
    <property type="entry name" value="T_Tr_GTP-bd_dom"/>
</dbReference>
<dbReference type="InterPro" id="IPR053905">
    <property type="entry name" value="EF-G-like_DII"/>
</dbReference>
<gene>
    <name evidence="10" type="ORF">TST_1044</name>
</gene>
<dbReference type="Pfam" id="PF22042">
    <property type="entry name" value="EF-G_D2"/>
    <property type="match status" value="1"/>
</dbReference>
<keyword evidence="6" id="KW-0342">GTP-binding</keyword>
<dbReference type="CDD" id="cd01434">
    <property type="entry name" value="EFG_mtEFG1_IV"/>
    <property type="match status" value="1"/>
</dbReference>
<dbReference type="GO" id="GO:0003924">
    <property type="term" value="F:GTPase activity"/>
    <property type="evidence" value="ECO:0007669"/>
    <property type="project" value="InterPro"/>
</dbReference>
<dbReference type="InterPro" id="IPR035649">
    <property type="entry name" value="EFG_V"/>
</dbReference>
<evidence type="ECO:0000256" key="5">
    <source>
        <dbReference type="ARBA" id="ARBA00022917"/>
    </source>
</evidence>
<evidence type="ECO:0000256" key="3">
    <source>
        <dbReference type="ARBA" id="ARBA00022741"/>
    </source>
</evidence>
<dbReference type="NCBIfam" id="TIGR00231">
    <property type="entry name" value="small_GTP"/>
    <property type="match status" value="1"/>
</dbReference>
<evidence type="ECO:0000256" key="8">
    <source>
        <dbReference type="NCBIfam" id="TIGR00484"/>
    </source>
</evidence>
<dbReference type="FunFam" id="3.30.230.10:FF:000003">
    <property type="entry name" value="Elongation factor G"/>
    <property type="match status" value="1"/>
</dbReference>
<dbReference type="GO" id="GO:0032790">
    <property type="term" value="P:ribosome disassembly"/>
    <property type="evidence" value="ECO:0007669"/>
    <property type="project" value="TreeGrafter"/>
</dbReference>
<dbReference type="InterPro" id="IPR041095">
    <property type="entry name" value="EFG_II"/>
</dbReference>
<dbReference type="PROSITE" id="PS51722">
    <property type="entry name" value="G_TR_2"/>
    <property type="match status" value="1"/>
</dbReference>
<keyword evidence="4 10" id="KW-0251">Elongation factor</keyword>
<dbReference type="InterPro" id="IPR009000">
    <property type="entry name" value="Transl_B-barrel_sf"/>
</dbReference>
<comment type="function">
    <text evidence="7">Catalyzes the GTP-dependent ribosomal translocation step during translation elongation. During this step, the ribosome changes from the pre-translocational (PRE) to the post-translocational (POST) state as the newly formed A-site-bound peptidyl-tRNA and P-site-bound deacylated tRNA move to the P and E sites, respectively. Catalyzes the coordinated movement of the two tRNA molecules, the mRNA and conformational changes in the ribosome.</text>
</comment>
<dbReference type="SMART" id="SM00838">
    <property type="entry name" value="EFG_C"/>
    <property type="match status" value="1"/>
</dbReference>
<dbReference type="Gene3D" id="3.30.70.240">
    <property type="match status" value="1"/>
</dbReference>